<dbReference type="Pfam" id="PF06078">
    <property type="entry name" value="DUF937"/>
    <property type="match status" value="2"/>
</dbReference>
<dbReference type="Proteomes" id="UP000515240">
    <property type="component" value="Chromosome"/>
</dbReference>
<dbReference type="RefSeq" id="WP_182327405.1">
    <property type="nucleotide sequence ID" value="NZ_CP058554.1"/>
</dbReference>
<keyword evidence="2" id="KW-1185">Reference proteome</keyword>
<protein>
    <submittedName>
        <fullName evidence="1">DUF937 domain-containing protein</fullName>
    </submittedName>
</protein>
<dbReference type="InterPro" id="IPR009282">
    <property type="entry name" value="DUF937"/>
</dbReference>
<proteinExistence type="predicted"/>
<evidence type="ECO:0000313" key="2">
    <source>
        <dbReference type="Proteomes" id="UP000515240"/>
    </source>
</evidence>
<dbReference type="InterPro" id="IPR018247">
    <property type="entry name" value="EF_Hand_1_Ca_BS"/>
</dbReference>
<dbReference type="EMBL" id="CP058554">
    <property type="protein sequence ID" value="QMV72999.1"/>
    <property type="molecule type" value="Genomic_DNA"/>
</dbReference>
<accession>A0A7G5EG74</accession>
<dbReference type="KEGG" id="cpis:HS961_09180"/>
<evidence type="ECO:0000313" key="1">
    <source>
        <dbReference type="EMBL" id="QMV72999.1"/>
    </source>
</evidence>
<dbReference type="AlphaFoldDB" id="A0A7G5EG74"/>
<dbReference type="PROSITE" id="PS00018">
    <property type="entry name" value="EF_HAND_1"/>
    <property type="match status" value="1"/>
</dbReference>
<gene>
    <name evidence="1" type="ORF">HS961_09180</name>
</gene>
<name>A0A7G5EG74_9BURK</name>
<organism evidence="1 2">
    <name type="scientific">Comamonas piscis</name>
    <dbReference type="NCBI Taxonomy" id="1562974"/>
    <lineage>
        <taxon>Bacteria</taxon>
        <taxon>Pseudomonadati</taxon>
        <taxon>Pseudomonadota</taxon>
        <taxon>Betaproteobacteria</taxon>
        <taxon>Burkholderiales</taxon>
        <taxon>Comamonadaceae</taxon>
        <taxon>Comamonas</taxon>
    </lineage>
</organism>
<sequence length="248" mass="23412">MSASPSMVDELLAQLQGAPIQQMAQSLGQSESQTQQAVQAAVPMMLGALGNNAQSAGGASALFEALQRDHVGGGASTGAGPDLGGLLGSLLGGGGGGGAQAGGLGGLGGMLGSVLGGAMGGGAAAGSGAGAASPAALDGGSILGHIFGGQQDQASANLGQATGLGSNAGNLLKMLAPLVMSFLAQRVMSGGLNSLQLGNALGEEKAQVQQQGGLGGGLLGSLLDQNGDGKLDVSDLMKIGGSLLGGKR</sequence>
<reference evidence="1 2" key="1">
    <citation type="journal article" date="2020" name="G3 (Bethesda)">
        <title>CeMbio - The Caenorhabditis elegans Microbiome Resource.</title>
        <authorList>
            <person name="Dirksen P."/>
            <person name="Assie A."/>
            <person name="Zimmermann J."/>
            <person name="Zhang F."/>
            <person name="Tietje A.M."/>
            <person name="Marsh S.A."/>
            <person name="Felix M.A."/>
            <person name="Shapira M."/>
            <person name="Kaleta C."/>
            <person name="Schulenburg H."/>
            <person name="Samuel B."/>
        </authorList>
    </citation>
    <scope>NUCLEOTIDE SEQUENCE [LARGE SCALE GENOMIC DNA]</scope>
    <source>
        <strain evidence="1 2">BIGb0172</strain>
    </source>
</reference>